<evidence type="ECO:0000313" key="1">
    <source>
        <dbReference type="EMBL" id="KKU91764.1"/>
    </source>
</evidence>
<name>A0A0G1UCC3_9BACT</name>
<protein>
    <submittedName>
        <fullName evidence="1">Uncharacterized protein</fullName>
    </submittedName>
</protein>
<comment type="caution">
    <text evidence="1">The sequence shown here is derived from an EMBL/GenBank/DDBJ whole genome shotgun (WGS) entry which is preliminary data.</text>
</comment>
<dbReference type="EMBL" id="LCPF01000001">
    <property type="protein sequence ID" value="KKU91764.1"/>
    <property type="molecule type" value="Genomic_DNA"/>
</dbReference>
<dbReference type="Proteomes" id="UP000034956">
    <property type="component" value="Unassembled WGS sequence"/>
</dbReference>
<proteinExistence type="predicted"/>
<dbReference type="AlphaFoldDB" id="A0A0G1UCC3"/>
<gene>
    <name evidence="1" type="ORF">UY23_C0001G0370</name>
</gene>
<accession>A0A0G1UCC3</accession>
<reference evidence="1 2" key="1">
    <citation type="journal article" date="2015" name="Nature">
        <title>rRNA introns, odd ribosomes, and small enigmatic genomes across a large radiation of phyla.</title>
        <authorList>
            <person name="Brown C.T."/>
            <person name="Hug L.A."/>
            <person name="Thomas B.C."/>
            <person name="Sharon I."/>
            <person name="Castelle C.J."/>
            <person name="Singh A."/>
            <person name="Wilkins M.J."/>
            <person name="Williams K.H."/>
            <person name="Banfield J.F."/>
        </authorList>
    </citation>
    <scope>NUCLEOTIDE SEQUENCE [LARGE SCALE GENOMIC DNA]</scope>
</reference>
<organism evidence="1 2">
    <name type="scientific">Candidatus Jorgensenbacteria bacterium GW2011_GWA1_48_11</name>
    <dbReference type="NCBI Taxonomy" id="1618660"/>
    <lineage>
        <taxon>Bacteria</taxon>
        <taxon>Candidatus Joergenseniibacteriota</taxon>
    </lineage>
</organism>
<sequence length="51" mass="5750">MIRVLGPGEKNEECLDDEGEECFDDEVGECFDDEDEVRLADIALELGDQDE</sequence>
<evidence type="ECO:0000313" key="2">
    <source>
        <dbReference type="Proteomes" id="UP000034956"/>
    </source>
</evidence>